<evidence type="ECO:0000256" key="3">
    <source>
        <dbReference type="ARBA" id="ARBA00022801"/>
    </source>
</evidence>
<dbReference type="EMBL" id="CP015079">
    <property type="protein sequence ID" value="ANH37959.1"/>
    <property type="molecule type" value="Genomic_DNA"/>
</dbReference>
<name>A0A1A9GI02_9ACTN</name>
<dbReference type="InterPro" id="IPR000209">
    <property type="entry name" value="Peptidase_S8/S53_dom"/>
</dbReference>
<dbReference type="InterPro" id="IPR022398">
    <property type="entry name" value="Peptidase_S8_His-AS"/>
</dbReference>
<evidence type="ECO:0000256" key="4">
    <source>
        <dbReference type="ARBA" id="ARBA00022825"/>
    </source>
</evidence>
<dbReference type="PROSITE" id="PS00137">
    <property type="entry name" value="SUBTILASE_HIS"/>
    <property type="match status" value="1"/>
</dbReference>
<evidence type="ECO:0000256" key="7">
    <source>
        <dbReference type="SAM" id="Phobius"/>
    </source>
</evidence>
<dbReference type="InterPro" id="IPR036852">
    <property type="entry name" value="Peptidase_S8/S53_dom_sf"/>
</dbReference>
<dbReference type="Gene3D" id="3.40.50.200">
    <property type="entry name" value="Peptidase S8/S53 domain"/>
    <property type="match status" value="1"/>
</dbReference>
<dbReference type="PANTHER" id="PTHR43806">
    <property type="entry name" value="PEPTIDASE S8"/>
    <property type="match status" value="1"/>
</dbReference>
<dbReference type="InterPro" id="IPR050131">
    <property type="entry name" value="Peptidase_S8_subtilisin-like"/>
</dbReference>
<dbReference type="SUPFAM" id="SSF52743">
    <property type="entry name" value="Subtilisin-like"/>
    <property type="match status" value="1"/>
</dbReference>
<dbReference type="PROSITE" id="PS51892">
    <property type="entry name" value="SUBTILASE"/>
    <property type="match status" value="1"/>
</dbReference>
<dbReference type="GO" id="GO:0006508">
    <property type="term" value="P:proteolysis"/>
    <property type="evidence" value="ECO:0007669"/>
    <property type="project" value="UniProtKB-KW"/>
</dbReference>
<reference evidence="9 10" key="1">
    <citation type="submission" date="2016-03" db="EMBL/GenBank/DDBJ databases">
        <title>Complete genome sequence of a soil Actinobacterium, Nocardioides dokdonensis FR1436.</title>
        <authorList>
            <person name="Kwon S.-K."/>
            <person name="Kim K."/>
            <person name="Kim J.F."/>
        </authorList>
    </citation>
    <scope>NUCLEOTIDE SEQUENCE [LARGE SCALE GENOMIC DNA]</scope>
    <source>
        <strain evidence="9 10">FR1436</strain>
    </source>
</reference>
<comment type="similarity">
    <text evidence="1 5">Belongs to the peptidase S8 family.</text>
</comment>
<dbReference type="OrthoDB" id="9798386at2"/>
<dbReference type="AlphaFoldDB" id="A0A1A9GI02"/>
<feature type="active site" description="Charge relay system" evidence="5">
    <location>
        <position position="142"/>
    </location>
</feature>
<dbReference type="InterPro" id="IPR015500">
    <property type="entry name" value="Peptidase_S8_subtilisin-rel"/>
</dbReference>
<feature type="domain" description="Peptidase S8/S53" evidence="8">
    <location>
        <begin position="105"/>
        <end position="380"/>
    </location>
</feature>
<feature type="transmembrane region" description="Helical" evidence="7">
    <location>
        <begin position="438"/>
        <end position="459"/>
    </location>
</feature>
<evidence type="ECO:0000259" key="8">
    <source>
        <dbReference type="Pfam" id="PF00082"/>
    </source>
</evidence>
<dbReference type="STRING" id="1300347.I601_1524"/>
<keyword evidence="7" id="KW-0472">Membrane</keyword>
<keyword evidence="7" id="KW-0812">Transmembrane</keyword>
<accession>A0A1A9GI02</accession>
<feature type="active site" description="Charge relay system" evidence="5">
    <location>
        <position position="342"/>
    </location>
</feature>
<evidence type="ECO:0000313" key="9">
    <source>
        <dbReference type="EMBL" id="ANH37959.1"/>
    </source>
</evidence>
<keyword evidence="3 5" id="KW-0378">Hydrolase</keyword>
<dbReference type="Pfam" id="PF00082">
    <property type="entry name" value="Peptidase_S8"/>
    <property type="match status" value="1"/>
</dbReference>
<evidence type="ECO:0000256" key="6">
    <source>
        <dbReference type="SAM" id="MobiDB-lite"/>
    </source>
</evidence>
<dbReference type="RefSeq" id="WP_157519955.1">
    <property type="nucleotide sequence ID" value="NZ_CP015079.1"/>
</dbReference>
<protein>
    <submittedName>
        <fullName evidence="9">M-protease</fullName>
        <ecNumber evidence="9">3.4.21.-</ecNumber>
    </submittedName>
</protein>
<evidence type="ECO:0000313" key="10">
    <source>
        <dbReference type="Proteomes" id="UP000077868"/>
    </source>
</evidence>
<feature type="region of interest" description="Disordered" evidence="6">
    <location>
        <begin position="402"/>
        <end position="428"/>
    </location>
</feature>
<keyword evidence="7" id="KW-1133">Transmembrane helix</keyword>
<dbReference type="GO" id="GO:0004252">
    <property type="term" value="F:serine-type endopeptidase activity"/>
    <property type="evidence" value="ECO:0007669"/>
    <property type="project" value="UniProtKB-UniRule"/>
</dbReference>
<proteinExistence type="inferred from homology"/>
<organism evidence="9 10">
    <name type="scientific">Nocardioides dokdonensis FR1436</name>
    <dbReference type="NCBI Taxonomy" id="1300347"/>
    <lineage>
        <taxon>Bacteria</taxon>
        <taxon>Bacillati</taxon>
        <taxon>Actinomycetota</taxon>
        <taxon>Actinomycetes</taxon>
        <taxon>Propionibacteriales</taxon>
        <taxon>Nocardioidaceae</taxon>
        <taxon>Nocardioides</taxon>
    </lineage>
</organism>
<dbReference type="PRINTS" id="PR00723">
    <property type="entry name" value="SUBTILISIN"/>
</dbReference>
<dbReference type="Proteomes" id="UP000077868">
    <property type="component" value="Chromosome"/>
</dbReference>
<evidence type="ECO:0000256" key="2">
    <source>
        <dbReference type="ARBA" id="ARBA00022670"/>
    </source>
</evidence>
<dbReference type="PATRIC" id="fig|1300347.3.peg.1525"/>
<dbReference type="EC" id="3.4.21.-" evidence="9"/>
<feature type="active site" description="Charge relay system" evidence="5">
    <location>
        <position position="114"/>
    </location>
</feature>
<keyword evidence="4 5" id="KW-0720">Serine protease</keyword>
<sequence>MSARTSPRRDVRVGWAGLPGRLGATSGPGRGALAGGLLVLAVSAGPALAAPALAASGAAPETRACTEIAFTDPPAGPWAATSAPLESMGVVAAQQRLARRGLLPGAGVTVAVLDTGISSKAGLRVAAGVRPSGPSGPPVDPHGTIVAGLVAAPARPGGEPVGVAPGASLVDVRVLDSFAPQEGQAGPSAVRVAEGLEHVLAEVRGAGGGGGPVVDLVNVSLAVPADPRIDAAVAALWQEGVVVVAEAGDRPADESDPLFTELGAWSVSEDAAPLVHPAGARGGPDDEPGHHVVGVGAVLDGTDPGSRELLSSSAVDVAAPTGGAVSLGLNGGSCGVSAVSTSWAAAEVTGVLALLMSAYPDDSPAQVVDRLVGTADGRPDVRSPLLGAGVVQAEEALARGLQQIGPDGTGSTRAEVGGDPASAPRPEPDLLAAIRDDAVWWGVLGGGALLLALVLRPVLARRTP</sequence>
<gene>
    <name evidence="9" type="primary">aprE_1</name>
    <name evidence="9" type="ORF">I601_1524</name>
</gene>
<evidence type="ECO:0000256" key="1">
    <source>
        <dbReference type="ARBA" id="ARBA00011073"/>
    </source>
</evidence>
<evidence type="ECO:0000256" key="5">
    <source>
        <dbReference type="PROSITE-ProRule" id="PRU01240"/>
    </source>
</evidence>
<dbReference type="KEGG" id="ndk:I601_1524"/>
<keyword evidence="10" id="KW-1185">Reference proteome</keyword>
<keyword evidence="2 5" id="KW-0645">Protease</keyword>
<dbReference type="PANTHER" id="PTHR43806:SF11">
    <property type="entry name" value="CEREVISIN-RELATED"/>
    <property type="match status" value="1"/>
</dbReference>